<comment type="caution">
    <text evidence="1">The sequence shown here is derived from an EMBL/GenBank/DDBJ whole genome shotgun (WGS) entry which is preliminary data.</text>
</comment>
<name>A0A811G7U6_9GAMM</name>
<evidence type="ECO:0000313" key="1">
    <source>
        <dbReference type="EMBL" id="CAB1207258.1"/>
    </source>
</evidence>
<dbReference type="EMBL" id="CADDTS010000004">
    <property type="protein sequence ID" value="CAB1207258.1"/>
    <property type="molecule type" value="Genomic_DNA"/>
</dbReference>
<accession>A0A811G7U6</accession>
<evidence type="ECO:0000313" key="2">
    <source>
        <dbReference type="Proteomes" id="UP000489961"/>
    </source>
</evidence>
<protein>
    <submittedName>
        <fullName evidence="1">Uncharacterized protein</fullName>
    </submittedName>
</protein>
<proteinExistence type="predicted"/>
<reference evidence="1 2" key="1">
    <citation type="submission" date="2020-02" db="EMBL/GenBank/DDBJ databases">
        <authorList>
            <person name="Chaudhuri R."/>
        </authorList>
    </citation>
    <scope>NUCLEOTIDE SEQUENCE [LARGE SCALE GENOMIC DNA]</scope>
    <source>
        <strain evidence="1">SFB21</strain>
    </source>
</reference>
<dbReference type="AlphaFoldDB" id="A0A811G7U6"/>
<dbReference type="Proteomes" id="UP000489961">
    <property type="component" value="Unassembled WGS sequence"/>
</dbReference>
<gene>
    <name evidence="1" type="ORF">SFB21_0077</name>
</gene>
<dbReference type="RefSeq" id="WP_174558104.1">
    <property type="nucleotide sequence ID" value="NZ_CADDTS010000004.1"/>
</dbReference>
<organism evidence="1 2">
    <name type="scientific">Acinetobacter bouvetii</name>
    <dbReference type="NCBI Taxonomy" id="202951"/>
    <lineage>
        <taxon>Bacteria</taxon>
        <taxon>Pseudomonadati</taxon>
        <taxon>Pseudomonadota</taxon>
        <taxon>Gammaproteobacteria</taxon>
        <taxon>Moraxellales</taxon>
        <taxon>Moraxellaceae</taxon>
        <taxon>Acinetobacter</taxon>
    </lineage>
</organism>
<sequence>MSIQDFAYQLAQRIQTKHAVKISRSHIYELIALNQGYRSYNSFVAQNLLLNCEYDSSEEYYEHELLNLLTLEILKNPPKTDYSNYDDEDIHWDDYESYELLEKIRNLISKLQSLLKNEYLEEQLLNIAKTLQYDFLFLNLNCLNFKELRESLSYIDYENGSVEESEELFDEDINFVSIQKNLEKIHRYAKERNNFDAYAVLAAYYRYLANQIAPYGRDRSTFGSKWDNNKQKYISSNDAKKKIDQYDDFIKFAEYYEEFIKFAPANIEEINLNAGTETVYKQFLYLCNRGDLEAIECFLYNKIFKNSGEAWVYIYLAKLLDMDFTQDDFRAYNAYTGEAYDDYGPMAIAGREAIQYAVHLEQLGDEKDQLARKIAQELFENL</sequence>